<organism evidence="1 2">
    <name type="scientific">Magallana gigas</name>
    <name type="common">Pacific oyster</name>
    <name type="synonym">Crassostrea gigas</name>
    <dbReference type="NCBI Taxonomy" id="29159"/>
    <lineage>
        <taxon>Eukaryota</taxon>
        <taxon>Metazoa</taxon>
        <taxon>Spiralia</taxon>
        <taxon>Lophotrochozoa</taxon>
        <taxon>Mollusca</taxon>
        <taxon>Bivalvia</taxon>
        <taxon>Autobranchia</taxon>
        <taxon>Pteriomorphia</taxon>
        <taxon>Ostreida</taxon>
        <taxon>Ostreoidea</taxon>
        <taxon>Ostreidae</taxon>
        <taxon>Magallana</taxon>
    </lineage>
</organism>
<dbReference type="AlphaFoldDB" id="A0A8W8HTZ8"/>
<keyword evidence="2" id="KW-1185">Reference proteome</keyword>
<evidence type="ECO:0000313" key="2">
    <source>
        <dbReference type="Proteomes" id="UP000005408"/>
    </source>
</evidence>
<name>A0A8W8HTZ8_MAGGI</name>
<dbReference type="EnsemblMetazoa" id="G11034.1">
    <property type="protein sequence ID" value="G11034.1:cds"/>
    <property type="gene ID" value="G11034"/>
</dbReference>
<sequence length="68" mass="7933">MCGAVALWSSIQISFRLVAYRSAGTGGSKLDDLLEERKQDTYWATGPPNCWKIINWRIYYRAINWNYN</sequence>
<accession>A0A8W8HTZ8</accession>
<dbReference type="Proteomes" id="UP000005408">
    <property type="component" value="Unassembled WGS sequence"/>
</dbReference>
<reference evidence="1" key="1">
    <citation type="submission" date="2022-08" db="UniProtKB">
        <authorList>
            <consortium name="EnsemblMetazoa"/>
        </authorList>
    </citation>
    <scope>IDENTIFICATION</scope>
    <source>
        <strain evidence="1">05x7-T-G4-1.051#20</strain>
    </source>
</reference>
<proteinExistence type="predicted"/>
<evidence type="ECO:0000313" key="1">
    <source>
        <dbReference type="EnsemblMetazoa" id="G11034.1:cds"/>
    </source>
</evidence>
<protein>
    <submittedName>
        <fullName evidence="1">Uncharacterized protein</fullName>
    </submittedName>
</protein>